<dbReference type="SMART" id="SM00448">
    <property type="entry name" value="REC"/>
    <property type="match status" value="1"/>
</dbReference>
<organism evidence="4 5">
    <name type="scientific">Parvularcula maris</name>
    <dbReference type="NCBI Taxonomy" id="2965077"/>
    <lineage>
        <taxon>Bacteria</taxon>
        <taxon>Pseudomonadati</taxon>
        <taxon>Pseudomonadota</taxon>
        <taxon>Alphaproteobacteria</taxon>
        <taxon>Parvularculales</taxon>
        <taxon>Parvularculaceae</taxon>
        <taxon>Parvularcula</taxon>
    </lineage>
</organism>
<evidence type="ECO:0000259" key="3">
    <source>
        <dbReference type="PROSITE" id="PS50110"/>
    </source>
</evidence>
<protein>
    <submittedName>
        <fullName evidence="4">Response regulator</fullName>
    </submittedName>
</protein>
<comment type="caution">
    <text evidence="4">The sequence shown here is derived from an EMBL/GenBank/DDBJ whole genome shotgun (WGS) entry which is preliminary data.</text>
</comment>
<sequence>MSLVLLVEDNIMVAMMMQLDLEQAGHQVLGPFARNAEALEAAHAAVDLALVDIDLAGGDRGTDLARMLRETHGICCLFVTGQAAEAENHHAYAIGVLTKPFASDRFVSVVNAALAKSKGVEHDPLPKVEAVSWF</sequence>
<evidence type="ECO:0000313" key="4">
    <source>
        <dbReference type="EMBL" id="MCQ8185494.1"/>
    </source>
</evidence>
<dbReference type="InterPro" id="IPR011006">
    <property type="entry name" value="CheY-like_superfamily"/>
</dbReference>
<dbReference type="SUPFAM" id="SSF52172">
    <property type="entry name" value="CheY-like"/>
    <property type="match status" value="1"/>
</dbReference>
<keyword evidence="1 2" id="KW-0597">Phosphoprotein</keyword>
<feature type="modified residue" description="4-aspartylphosphate" evidence="2">
    <location>
        <position position="52"/>
    </location>
</feature>
<dbReference type="InterPro" id="IPR001789">
    <property type="entry name" value="Sig_transdc_resp-reg_receiver"/>
</dbReference>
<dbReference type="Proteomes" id="UP001142610">
    <property type="component" value="Unassembled WGS sequence"/>
</dbReference>
<evidence type="ECO:0000256" key="1">
    <source>
        <dbReference type="ARBA" id="ARBA00022553"/>
    </source>
</evidence>
<dbReference type="Pfam" id="PF00072">
    <property type="entry name" value="Response_reg"/>
    <property type="match status" value="1"/>
</dbReference>
<reference evidence="4" key="1">
    <citation type="submission" date="2022-07" db="EMBL/GenBank/DDBJ databases">
        <title>Parvularcula maris sp. nov., an algicidal bacterium isolated from seawater.</title>
        <authorList>
            <person name="Li F."/>
        </authorList>
    </citation>
    <scope>NUCLEOTIDE SEQUENCE</scope>
    <source>
        <strain evidence="4">BGMRC 0090</strain>
    </source>
</reference>
<keyword evidence="5" id="KW-1185">Reference proteome</keyword>
<feature type="domain" description="Response regulatory" evidence="3">
    <location>
        <begin position="3"/>
        <end position="114"/>
    </location>
</feature>
<evidence type="ECO:0000313" key="5">
    <source>
        <dbReference type="Proteomes" id="UP001142610"/>
    </source>
</evidence>
<proteinExistence type="predicted"/>
<dbReference type="EMBL" id="JANIBC010000005">
    <property type="protein sequence ID" value="MCQ8185494.1"/>
    <property type="molecule type" value="Genomic_DNA"/>
</dbReference>
<dbReference type="Gene3D" id="3.40.50.2300">
    <property type="match status" value="1"/>
</dbReference>
<gene>
    <name evidence="4" type="ORF">NOG11_08805</name>
</gene>
<dbReference type="RefSeq" id="WP_256619380.1">
    <property type="nucleotide sequence ID" value="NZ_JANIBC010000005.1"/>
</dbReference>
<dbReference type="PROSITE" id="PS50110">
    <property type="entry name" value="RESPONSE_REGULATORY"/>
    <property type="match status" value="1"/>
</dbReference>
<dbReference type="GO" id="GO:0000160">
    <property type="term" value="P:phosphorelay signal transduction system"/>
    <property type="evidence" value="ECO:0007669"/>
    <property type="project" value="InterPro"/>
</dbReference>
<name>A0A9X2L9E7_9PROT</name>
<dbReference type="PANTHER" id="PTHR44591">
    <property type="entry name" value="STRESS RESPONSE REGULATOR PROTEIN 1"/>
    <property type="match status" value="1"/>
</dbReference>
<dbReference type="AlphaFoldDB" id="A0A9X2L9E7"/>
<dbReference type="InterPro" id="IPR050595">
    <property type="entry name" value="Bact_response_regulator"/>
</dbReference>
<accession>A0A9X2L9E7</accession>
<dbReference type="PANTHER" id="PTHR44591:SF21">
    <property type="entry name" value="TWO-COMPONENT RESPONSE REGULATOR"/>
    <property type="match status" value="1"/>
</dbReference>
<evidence type="ECO:0000256" key="2">
    <source>
        <dbReference type="PROSITE-ProRule" id="PRU00169"/>
    </source>
</evidence>